<reference evidence="1" key="1">
    <citation type="submission" date="2022-05" db="EMBL/GenBank/DDBJ databases">
        <title>The Musa troglodytarum L. genome provides insights into the mechanism of non-climacteric behaviour and enrichment of carotenoids.</title>
        <authorList>
            <person name="Wang J."/>
        </authorList>
    </citation>
    <scope>NUCLEOTIDE SEQUENCE</scope>
    <source>
        <tissue evidence="1">Leaf</tissue>
    </source>
</reference>
<dbReference type="Proteomes" id="UP001055439">
    <property type="component" value="Chromosome 8"/>
</dbReference>
<evidence type="ECO:0008006" key="3">
    <source>
        <dbReference type="Google" id="ProtNLM"/>
    </source>
</evidence>
<name>A0A9E7L0P2_9LILI</name>
<dbReference type="EMBL" id="CP097510">
    <property type="protein sequence ID" value="URE39517.1"/>
    <property type="molecule type" value="Genomic_DNA"/>
</dbReference>
<organism evidence="1 2">
    <name type="scientific">Musa troglodytarum</name>
    <name type="common">fe'i banana</name>
    <dbReference type="NCBI Taxonomy" id="320322"/>
    <lineage>
        <taxon>Eukaryota</taxon>
        <taxon>Viridiplantae</taxon>
        <taxon>Streptophyta</taxon>
        <taxon>Embryophyta</taxon>
        <taxon>Tracheophyta</taxon>
        <taxon>Spermatophyta</taxon>
        <taxon>Magnoliopsida</taxon>
        <taxon>Liliopsida</taxon>
        <taxon>Zingiberales</taxon>
        <taxon>Musaceae</taxon>
        <taxon>Musa</taxon>
    </lineage>
</organism>
<protein>
    <recommendedName>
        <fullName evidence="3">Protein-ribulosamine 3-kinase</fullName>
    </recommendedName>
</protein>
<dbReference type="AlphaFoldDB" id="A0A9E7L0P2"/>
<proteinExistence type="predicted"/>
<accession>A0A9E7L0P2</accession>
<evidence type="ECO:0000313" key="2">
    <source>
        <dbReference type="Proteomes" id="UP001055439"/>
    </source>
</evidence>
<dbReference type="OrthoDB" id="5772781at2759"/>
<sequence length="108" mass="11953">MVHVGAPLSAPSFLGASTPRARRRASLLPNLTRRRSIMASLGDDPIREWILTEGKATQITRISPIGGGCINHASRYDTDSGYRSSAMSIIDDYLRMLEFCEQIDDINE</sequence>
<gene>
    <name evidence="1" type="ORF">MUK42_18001</name>
</gene>
<evidence type="ECO:0000313" key="1">
    <source>
        <dbReference type="EMBL" id="URE39517.1"/>
    </source>
</evidence>
<keyword evidence="2" id="KW-1185">Reference proteome</keyword>